<evidence type="ECO:0000313" key="2">
    <source>
        <dbReference type="Proteomes" id="UP001235030"/>
    </source>
</evidence>
<gene>
    <name evidence="1" type="ORF">TEMA_05040</name>
</gene>
<keyword evidence="2" id="KW-1185">Reference proteome</keyword>
<dbReference type="Proteomes" id="UP001235030">
    <property type="component" value="Chromosome"/>
</dbReference>
<accession>A0ABY9PXW3</accession>
<organism evidence="1 2">
    <name type="scientific">Terrisporobacter mayombei</name>
    <dbReference type="NCBI Taxonomy" id="1541"/>
    <lineage>
        <taxon>Bacteria</taxon>
        <taxon>Bacillati</taxon>
        <taxon>Bacillota</taxon>
        <taxon>Clostridia</taxon>
        <taxon>Peptostreptococcales</taxon>
        <taxon>Peptostreptococcaceae</taxon>
        <taxon>Terrisporobacter</taxon>
    </lineage>
</organism>
<protein>
    <submittedName>
        <fullName evidence="1">Uncharacterized protein</fullName>
    </submittedName>
</protein>
<dbReference type="RefSeq" id="WP_228104449.1">
    <property type="nucleotide sequence ID" value="NZ_CP101637.1"/>
</dbReference>
<name>A0ABY9PXW3_9FIRM</name>
<proteinExistence type="predicted"/>
<reference evidence="1 2" key="1">
    <citation type="submission" date="2022-07" db="EMBL/GenBank/DDBJ databases">
        <title>Genome sequence of Terrisporobacter mayombei DSM6539.</title>
        <authorList>
            <person name="Boeer T."/>
            <person name="Bengelsdorf F.R."/>
            <person name="Daniel R."/>
            <person name="Poehlein A."/>
        </authorList>
    </citation>
    <scope>NUCLEOTIDE SEQUENCE [LARGE SCALE GENOMIC DNA]</scope>
    <source>
        <strain evidence="1 2">DSM 6539</strain>
    </source>
</reference>
<dbReference type="EMBL" id="CP101637">
    <property type="protein sequence ID" value="WMT80191.1"/>
    <property type="molecule type" value="Genomic_DNA"/>
</dbReference>
<evidence type="ECO:0000313" key="1">
    <source>
        <dbReference type="EMBL" id="WMT80191.1"/>
    </source>
</evidence>
<sequence length="90" mass="10335">MRITVKNKEDNVNINIIAPLSVITTLLRVSKPFIKIDFNKAFKNSKIDYIFGSKDVDVIIEGLKYLNKEHKGLYLVDIEEENGDIVKIKI</sequence>